<feature type="transmembrane region" description="Helical" evidence="12">
    <location>
        <begin position="257"/>
        <end position="277"/>
    </location>
</feature>
<keyword evidence="8 11" id="KW-0675">Receptor</keyword>
<comment type="caution">
    <text evidence="14">The sequence shown here is derived from an EMBL/GenBank/DDBJ whole genome shotgun (WGS) entry which is preliminary data.</text>
</comment>
<comment type="subcellular location">
    <subcellularLocation>
        <location evidence="1">Cell membrane</location>
        <topology evidence="1">Multi-pass membrane protein</topology>
    </subcellularLocation>
</comment>
<keyword evidence="7 12" id="KW-0472">Membrane</keyword>
<evidence type="ECO:0000256" key="2">
    <source>
        <dbReference type="ARBA" id="ARBA00010663"/>
    </source>
</evidence>
<keyword evidence="10 11" id="KW-0807">Transducer</keyword>
<dbReference type="GO" id="GO:0004930">
    <property type="term" value="F:G protein-coupled receptor activity"/>
    <property type="evidence" value="ECO:0007669"/>
    <property type="project" value="UniProtKB-KW"/>
</dbReference>
<dbReference type="PANTHER" id="PTHR24246">
    <property type="entry name" value="OLFACTORY RECEPTOR AND ADENOSINE RECEPTOR"/>
    <property type="match status" value="1"/>
</dbReference>
<reference evidence="14 15" key="1">
    <citation type="submission" date="2018-04" db="EMBL/GenBank/DDBJ databases">
        <authorList>
            <person name="Zhang X."/>
            <person name="Yuan J."/>
            <person name="Li F."/>
            <person name="Xiang J."/>
        </authorList>
    </citation>
    <scope>NUCLEOTIDE SEQUENCE [LARGE SCALE GENOMIC DNA]</scope>
    <source>
        <tissue evidence="14">Muscle</tissue>
    </source>
</reference>
<dbReference type="SUPFAM" id="SSF81321">
    <property type="entry name" value="Family A G protein-coupled receptor-like"/>
    <property type="match status" value="1"/>
</dbReference>
<keyword evidence="6 11" id="KW-0297">G-protein coupled receptor</keyword>
<dbReference type="PRINTS" id="PR00237">
    <property type="entry name" value="GPCRRHODOPSN"/>
</dbReference>
<evidence type="ECO:0000256" key="7">
    <source>
        <dbReference type="ARBA" id="ARBA00023136"/>
    </source>
</evidence>
<keyword evidence="4 11" id="KW-0812">Transmembrane</keyword>
<evidence type="ECO:0000256" key="6">
    <source>
        <dbReference type="ARBA" id="ARBA00023040"/>
    </source>
</evidence>
<dbReference type="PANTHER" id="PTHR24246:SF27">
    <property type="entry name" value="ADENOSINE RECEPTOR, ISOFORM A"/>
    <property type="match status" value="1"/>
</dbReference>
<evidence type="ECO:0000256" key="5">
    <source>
        <dbReference type="ARBA" id="ARBA00022989"/>
    </source>
</evidence>
<evidence type="ECO:0000259" key="13">
    <source>
        <dbReference type="PROSITE" id="PS50262"/>
    </source>
</evidence>
<evidence type="ECO:0000256" key="12">
    <source>
        <dbReference type="SAM" id="Phobius"/>
    </source>
</evidence>
<evidence type="ECO:0000313" key="15">
    <source>
        <dbReference type="Proteomes" id="UP000283509"/>
    </source>
</evidence>
<dbReference type="OrthoDB" id="9444602at2759"/>
<dbReference type="InterPro" id="IPR000276">
    <property type="entry name" value="GPCR_Rhodpsn"/>
</dbReference>
<accession>A0A3R7PV35</accession>
<dbReference type="EMBL" id="QCYY01001457">
    <property type="protein sequence ID" value="ROT77925.1"/>
    <property type="molecule type" value="Genomic_DNA"/>
</dbReference>
<dbReference type="InterPro" id="IPR017452">
    <property type="entry name" value="GPCR_Rhodpsn_7TM"/>
</dbReference>
<sequence>MHPMFFEVTAPKPQGRHPYLDFTVDMVMGRQVALDFPEGMNVTRKSELSFPLEVYLLPSCVTLIGCVLALCVTLKGKVSQQSQEATYLVVSLVVSVFLLSSLSLVYLVVLLTVPEATLWDSSACYVKLFQRALSAASCFSLACVALDRYLAICWPLRYSELLTKPRSLMLVACSWLVPFVLLLLACLADLSTLCVNSQHTTSTLATYAALYFLGGSCTVVLYALVASEFCRSRGALRLGVDAAEFDKMAKSKTTGSALTAATLCFLSIPHTVVPFLSPVLPIIVIRIVHLLHRVHIVLFLPVYAKTTFKAVCDMLASCLVHVWGRCISWRRSADDGSETRDKSLFTLTSQSSPRGPQSFRT</sequence>
<proteinExistence type="inferred from homology"/>
<evidence type="ECO:0000256" key="4">
    <source>
        <dbReference type="ARBA" id="ARBA00022692"/>
    </source>
</evidence>
<feature type="transmembrane region" description="Helical" evidence="12">
    <location>
        <begin position="204"/>
        <end position="225"/>
    </location>
</feature>
<dbReference type="PROSITE" id="PS50262">
    <property type="entry name" value="G_PROTEIN_RECEP_F1_2"/>
    <property type="match status" value="1"/>
</dbReference>
<feature type="transmembrane region" description="Helical" evidence="12">
    <location>
        <begin position="283"/>
        <end position="304"/>
    </location>
</feature>
<keyword evidence="5 12" id="KW-1133">Transmembrane helix</keyword>
<feature type="transmembrane region" description="Helical" evidence="12">
    <location>
        <begin position="54"/>
        <end position="74"/>
    </location>
</feature>
<gene>
    <name evidence="14" type="ORF">C7M84_003384</name>
</gene>
<evidence type="ECO:0000256" key="9">
    <source>
        <dbReference type="ARBA" id="ARBA00023180"/>
    </source>
</evidence>
<evidence type="ECO:0000256" key="1">
    <source>
        <dbReference type="ARBA" id="ARBA00004651"/>
    </source>
</evidence>
<dbReference type="AlphaFoldDB" id="A0A3R7PV35"/>
<keyword evidence="15" id="KW-1185">Reference proteome</keyword>
<dbReference type="Pfam" id="PF00001">
    <property type="entry name" value="7tm_1"/>
    <property type="match status" value="1"/>
</dbReference>
<dbReference type="GO" id="GO:0005886">
    <property type="term" value="C:plasma membrane"/>
    <property type="evidence" value="ECO:0007669"/>
    <property type="project" value="UniProtKB-SubCell"/>
</dbReference>
<reference evidence="14 15" key="2">
    <citation type="submission" date="2019-01" db="EMBL/GenBank/DDBJ databases">
        <title>The decoding of complex shrimp genome reveals the adaptation for benthos swimmer, frequently molting mechanism and breeding impact on genome.</title>
        <authorList>
            <person name="Sun Y."/>
            <person name="Gao Y."/>
            <person name="Yu Y."/>
        </authorList>
    </citation>
    <scope>NUCLEOTIDE SEQUENCE [LARGE SCALE GENOMIC DNA]</scope>
    <source>
        <tissue evidence="14">Muscle</tissue>
    </source>
</reference>
<organism evidence="14 15">
    <name type="scientific">Penaeus vannamei</name>
    <name type="common">Whiteleg shrimp</name>
    <name type="synonym">Litopenaeus vannamei</name>
    <dbReference type="NCBI Taxonomy" id="6689"/>
    <lineage>
        <taxon>Eukaryota</taxon>
        <taxon>Metazoa</taxon>
        <taxon>Ecdysozoa</taxon>
        <taxon>Arthropoda</taxon>
        <taxon>Crustacea</taxon>
        <taxon>Multicrustacea</taxon>
        <taxon>Malacostraca</taxon>
        <taxon>Eumalacostraca</taxon>
        <taxon>Eucarida</taxon>
        <taxon>Decapoda</taxon>
        <taxon>Dendrobranchiata</taxon>
        <taxon>Penaeoidea</taxon>
        <taxon>Penaeidae</taxon>
        <taxon>Penaeus</taxon>
    </lineage>
</organism>
<feature type="transmembrane region" description="Helical" evidence="12">
    <location>
        <begin position="168"/>
        <end position="192"/>
    </location>
</feature>
<evidence type="ECO:0000256" key="11">
    <source>
        <dbReference type="RuleBase" id="RU000688"/>
    </source>
</evidence>
<keyword evidence="9" id="KW-0325">Glycoprotein</keyword>
<evidence type="ECO:0000313" key="14">
    <source>
        <dbReference type="EMBL" id="ROT77925.1"/>
    </source>
</evidence>
<dbReference type="CDD" id="cd00637">
    <property type="entry name" value="7tm_classA_rhodopsin-like"/>
    <property type="match status" value="1"/>
</dbReference>
<evidence type="ECO:0000256" key="8">
    <source>
        <dbReference type="ARBA" id="ARBA00023170"/>
    </source>
</evidence>
<comment type="similarity">
    <text evidence="2 11">Belongs to the G-protein coupled receptor 1 family.</text>
</comment>
<dbReference type="Gene3D" id="1.20.1070.10">
    <property type="entry name" value="Rhodopsin 7-helix transmembrane proteins"/>
    <property type="match status" value="1"/>
</dbReference>
<protein>
    <submittedName>
        <fullName evidence="14">Putative neuromedin-U receptor 2-like</fullName>
    </submittedName>
</protein>
<evidence type="ECO:0000256" key="10">
    <source>
        <dbReference type="ARBA" id="ARBA00023224"/>
    </source>
</evidence>
<feature type="transmembrane region" description="Helical" evidence="12">
    <location>
        <begin position="86"/>
        <end position="113"/>
    </location>
</feature>
<dbReference type="PROSITE" id="PS00237">
    <property type="entry name" value="G_PROTEIN_RECEP_F1_1"/>
    <property type="match status" value="1"/>
</dbReference>
<dbReference type="Proteomes" id="UP000283509">
    <property type="component" value="Unassembled WGS sequence"/>
</dbReference>
<feature type="domain" description="G-protein coupled receptors family 1 profile" evidence="13">
    <location>
        <begin position="65"/>
        <end position="361"/>
    </location>
</feature>
<feature type="transmembrane region" description="Helical" evidence="12">
    <location>
        <begin position="133"/>
        <end position="156"/>
    </location>
</feature>
<keyword evidence="3" id="KW-1003">Cell membrane</keyword>
<evidence type="ECO:0000256" key="3">
    <source>
        <dbReference type="ARBA" id="ARBA00022475"/>
    </source>
</evidence>
<name>A0A3R7PV35_PENVA</name>